<feature type="compositionally biased region" description="Polar residues" evidence="1">
    <location>
        <begin position="218"/>
        <end position="233"/>
    </location>
</feature>
<keyword evidence="4" id="KW-1185">Reference proteome</keyword>
<proteinExistence type="predicted"/>
<evidence type="ECO:0000256" key="1">
    <source>
        <dbReference type="SAM" id="MobiDB-lite"/>
    </source>
</evidence>
<organism evidence="3 4">
    <name type="scientific">Lithospermum erythrorhizon</name>
    <name type="common">Purple gromwell</name>
    <name type="synonym">Lithospermum officinale var. erythrorhizon</name>
    <dbReference type="NCBI Taxonomy" id="34254"/>
    <lineage>
        <taxon>Eukaryota</taxon>
        <taxon>Viridiplantae</taxon>
        <taxon>Streptophyta</taxon>
        <taxon>Embryophyta</taxon>
        <taxon>Tracheophyta</taxon>
        <taxon>Spermatophyta</taxon>
        <taxon>Magnoliopsida</taxon>
        <taxon>eudicotyledons</taxon>
        <taxon>Gunneridae</taxon>
        <taxon>Pentapetalae</taxon>
        <taxon>asterids</taxon>
        <taxon>lamiids</taxon>
        <taxon>Boraginales</taxon>
        <taxon>Boraginaceae</taxon>
        <taxon>Boraginoideae</taxon>
        <taxon>Lithospermeae</taxon>
        <taxon>Lithospermum</taxon>
    </lineage>
</organism>
<feature type="compositionally biased region" description="Polar residues" evidence="1">
    <location>
        <begin position="256"/>
        <end position="267"/>
    </location>
</feature>
<accession>A0AAV3PE34</accession>
<evidence type="ECO:0000313" key="4">
    <source>
        <dbReference type="Proteomes" id="UP001454036"/>
    </source>
</evidence>
<evidence type="ECO:0000313" key="3">
    <source>
        <dbReference type="EMBL" id="GAA0149905.1"/>
    </source>
</evidence>
<dbReference type="InterPro" id="IPR008395">
    <property type="entry name" value="Agenet-like_dom"/>
</dbReference>
<sequence length="336" mass="37922">MENGHTLPFVVGQKVEARSFIKGFRSSWFRCEIKDIMRRHGQISALVDYFDFTEQKPLWLKLYQDPPYGRKSKDRTKNLMLRPEYPVIYHDTPVTDLSTAQQVVLVVNGPWKVGDMVDWFSCGCYWSGSVTEILGTNKAKIALIPPPAGEGGFYDDVSVEDLRPTLEWSIESGWTVPISKDREESCCCARLISPIQQEYASVTNYLDRERAHTRESSTTRQANEGCSDQSIGATSAEKRISHAGESSERPPDEGCSNWSTGKTSAQSRSFEDFNGSYQHTVSNEAIDPLEDVVLGLEELSNKVKWLKRILKDGIPLSNSKGPSWEFVEHHGSHEHK</sequence>
<dbReference type="Pfam" id="PF05641">
    <property type="entry name" value="Agenet"/>
    <property type="match status" value="1"/>
</dbReference>
<comment type="caution">
    <text evidence="3">The sequence shown here is derived from an EMBL/GenBank/DDBJ whole genome shotgun (WGS) entry which is preliminary data.</text>
</comment>
<feature type="domain" description="Agenet" evidence="2">
    <location>
        <begin position="109"/>
        <end position="170"/>
    </location>
</feature>
<dbReference type="InterPro" id="IPR014002">
    <property type="entry name" value="Agenet_dom_plant"/>
</dbReference>
<dbReference type="SMART" id="SM00743">
    <property type="entry name" value="Agenet"/>
    <property type="match status" value="1"/>
</dbReference>
<dbReference type="PANTHER" id="PTHR36805">
    <property type="entry name" value="AGENET DOMAIN-CONTAINING PROTEIN"/>
    <property type="match status" value="1"/>
</dbReference>
<evidence type="ECO:0000259" key="2">
    <source>
        <dbReference type="SMART" id="SM00743"/>
    </source>
</evidence>
<dbReference type="Proteomes" id="UP001454036">
    <property type="component" value="Unassembled WGS sequence"/>
</dbReference>
<protein>
    <recommendedName>
        <fullName evidence="2">Agenet domain-containing protein</fullName>
    </recommendedName>
</protein>
<dbReference type="PANTHER" id="PTHR36805:SF7">
    <property type="entry name" value="AGENET DOMAIN-CONTAINING PROTEIN"/>
    <property type="match status" value="1"/>
</dbReference>
<dbReference type="AlphaFoldDB" id="A0AAV3PE34"/>
<dbReference type="EMBL" id="BAABME010001489">
    <property type="protein sequence ID" value="GAA0149905.1"/>
    <property type="molecule type" value="Genomic_DNA"/>
</dbReference>
<name>A0AAV3PE34_LITER</name>
<feature type="region of interest" description="Disordered" evidence="1">
    <location>
        <begin position="211"/>
        <end position="267"/>
    </location>
</feature>
<gene>
    <name evidence="3" type="ORF">LIER_08962</name>
</gene>
<feature type="compositionally biased region" description="Basic and acidic residues" evidence="1">
    <location>
        <begin position="236"/>
        <end position="252"/>
    </location>
</feature>
<reference evidence="3 4" key="1">
    <citation type="submission" date="2024-01" db="EMBL/GenBank/DDBJ databases">
        <title>The complete chloroplast genome sequence of Lithospermum erythrorhizon: insights into the phylogenetic relationship among Boraginaceae species and the maternal lineages of purple gromwells.</title>
        <authorList>
            <person name="Okada T."/>
            <person name="Watanabe K."/>
        </authorList>
    </citation>
    <scope>NUCLEOTIDE SEQUENCE [LARGE SCALE GENOMIC DNA]</scope>
</reference>